<evidence type="ECO:0000313" key="2">
    <source>
        <dbReference type="Proteomes" id="UP001151760"/>
    </source>
</evidence>
<keyword evidence="2" id="KW-1185">Reference proteome</keyword>
<reference evidence="1" key="1">
    <citation type="journal article" date="2022" name="Int. J. Mol. Sci.">
        <title>Draft Genome of Tanacetum Coccineum: Genomic Comparison of Closely Related Tanacetum-Family Plants.</title>
        <authorList>
            <person name="Yamashiro T."/>
            <person name="Shiraishi A."/>
            <person name="Nakayama K."/>
            <person name="Satake H."/>
        </authorList>
    </citation>
    <scope>NUCLEOTIDE SEQUENCE</scope>
</reference>
<dbReference type="EMBL" id="BQNB010015951">
    <property type="protein sequence ID" value="GJT46043.1"/>
    <property type="molecule type" value="Genomic_DNA"/>
</dbReference>
<sequence length="160" mass="17115">MSESKRHSDSGCYGPTTIELQRVTGLLDHGKEHARMRLAAENYSLKPGKGRDLTKAVANSMFPCRVQRIRENIANNRSALRDVFVSFSEPLSAAALEGTGGTSSVAPDTTTALSVTLASASTILPISMDDYEIAHAEHQGNAGVDVDPFPNVDDAEQIIS</sequence>
<dbReference type="Proteomes" id="UP001151760">
    <property type="component" value="Unassembled WGS sequence"/>
</dbReference>
<protein>
    <submittedName>
        <fullName evidence="1">Uncharacterized protein</fullName>
    </submittedName>
</protein>
<gene>
    <name evidence="1" type="ORF">Tco_0954758</name>
</gene>
<reference evidence="1" key="2">
    <citation type="submission" date="2022-01" db="EMBL/GenBank/DDBJ databases">
        <authorList>
            <person name="Yamashiro T."/>
            <person name="Shiraishi A."/>
            <person name="Satake H."/>
            <person name="Nakayama K."/>
        </authorList>
    </citation>
    <scope>NUCLEOTIDE SEQUENCE</scope>
</reference>
<organism evidence="1 2">
    <name type="scientific">Tanacetum coccineum</name>
    <dbReference type="NCBI Taxonomy" id="301880"/>
    <lineage>
        <taxon>Eukaryota</taxon>
        <taxon>Viridiplantae</taxon>
        <taxon>Streptophyta</taxon>
        <taxon>Embryophyta</taxon>
        <taxon>Tracheophyta</taxon>
        <taxon>Spermatophyta</taxon>
        <taxon>Magnoliopsida</taxon>
        <taxon>eudicotyledons</taxon>
        <taxon>Gunneridae</taxon>
        <taxon>Pentapetalae</taxon>
        <taxon>asterids</taxon>
        <taxon>campanulids</taxon>
        <taxon>Asterales</taxon>
        <taxon>Asteraceae</taxon>
        <taxon>Asteroideae</taxon>
        <taxon>Anthemideae</taxon>
        <taxon>Anthemidinae</taxon>
        <taxon>Tanacetum</taxon>
    </lineage>
</organism>
<comment type="caution">
    <text evidence="1">The sequence shown here is derived from an EMBL/GenBank/DDBJ whole genome shotgun (WGS) entry which is preliminary data.</text>
</comment>
<name>A0ABQ5E5C2_9ASTR</name>
<accession>A0ABQ5E5C2</accession>
<evidence type="ECO:0000313" key="1">
    <source>
        <dbReference type="EMBL" id="GJT46043.1"/>
    </source>
</evidence>
<proteinExistence type="predicted"/>